<dbReference type="OrthoDB" id="9256181at2"/>
<evidence type="ECO:0000313" key="3">
    <source>
        <dbReference type="Proteomes" id="UP000289718"/>
    </source>
</evidence>
<keyword evidence="3" id="KW-1185">Reference proteome</keyword>
<evidence type="ECO:0000313" key="2">
    <source>
        <dbReference type="EMBL" id="RXK13073.1"/>
    </source>
</evidence>
<comment type="caution">
    <text evidence="2">The sequence shown here is derived from an EMBL/GenBank/DDBJ whole genome shotgun (WGS) entry which is preliminary data.</text>
</comment>
<dbReference type="Proteomes" id="UP000289718">
    <property type="component" value="Unassembled WGS sequence"/>
</dbReference>
<keyword evidence="1" id="KW-1133">Transmembrane helix</keyword>
<evidence type="ECO:0000256" key="1">
    <source>
        <dbReference type="SAM" id="Phobius"/>
    </source>
</evidence>
<gene>
    <name evidence="2" type="ORF">CP965_04520</name>
</gene>
<sequence>MNLFFKIVFFIGVFYNILLLVSGDYTSDTKAMLSIFTINCFLAFFISFLFKKNKHSCKIAFFLIVLTNISFLMNTSGWNEGTMTGTSYIIPFFQYITDWLYGFLLISAFMGFIPVVLYLVFIYSIVLFFCKRKSETLYK</sequence>
<accession>A0A4Q1ATH2</accession>
<organism evidence="2 3">
    <name type="scientific">Halarcobacter mediterraneus</name>
    <dbReference type="NCBI Taxonomy" id="2023153"/>
    <lineage>
        <taxon>Bacteria</taxon>
        <taxon>Pseudomonadati</taxon>
        <taxon>Campylobacterota</taxon>
        <taxon>Epsilonproteobacteria</taxon>
        <taxon>Campylobacterales</taxon>
        <taxon>Arcobacteraceae</taxon>
        <taxon>Halarcobacter</taxon>
    </lineage>
</organism>
<dbReference type="EMBL" id="NXIE01000002">
    <property type="protein sequence ID" value="RXK13073.1"/>
    <property type="molecule type" value="Genomic_DNA"/>
</dbReference>
<dbReference type="AlphaFoldDB" id="A0A4Q1ATH2"/>
<proteinExistence type="predicted"/>
<feature type="transmembrane region" description="Helical" evidence="1">
    <location>
        <begin position="7"/>
        <end position="25"/>
    </location>
</feature>
<reference evidence="2 3" key="1">
    <citation type="submission" date="2017-09" db="EMBL/GenBank/DDBJ databases">
        <title>Genomics of the genus Arcobacter.</title>
        <authorList>
            <person name="Perez-Cataluna A."/>
            <person name="Figueras M.J."/>
            <person name="Salas-Masso N."/>
        </authorList>
    </citation>
    <scope>NUCLEOTIDE SEQUENCE [LARGE SCALE GENOMIC DNA]</scope>
    <source>
        <strain evidence="2 3">F156-34</strain>
    </source>
</reference>
<dbReference type="RefSeq" id="WP_129060891.1">
    <property type="nucleotide sequence ID" value="NZ_NXIE01000002.1"/>
</dbReference>
<keyword evidence="1" id="KW-0472">Membrane</keyword>
<feature type="transmembrane region" description="Helical" evidence="1">
    <location>
        <begin position="31"/>
        <end position="50"/>
    </location>
</feature>
<protein>
    <submittedName>
        <fullName evidence="2">Uncharacterized protein</fullName>
    </submittedName>
</protein>
<name>A0A4Q1ATH2_9BACT</name>
<feature type="transmembrane region" description="Helical" evidence="1">
    <location>
        <begin position="99"/>
        <end position="130"/>
    </location>
</feature>
<feature type="transmembrane region" description="Helical" evidence="1">
    <location>
        <begin position="59"/>
        <end position="79"/>
    </location>
</feature>
<keyword evidence="1" id="KW-0812">Transmembrane</keyword>